<dbReference type="EMBL" id="KZ669606">
    <property type="protein sequence ID" value="PPR84987.1"/>
    <property type="molecule type" value="Genomic_DNA"/>
</dbReference>
<dbReference type="AlphaFoldDB" id="A0A2P5W1P8"/>
<reference evidence="1 2" key="1">
    <citation type="submission" date="2015-01" db="EMBL/GenBank/DDBJ databases">
        <title>Genome of allotetraploid Gossypium barbadense reveals genomic plasticity and fiber elongation in cotton evolution.</title>
        <authorList>
            <person name="Chen X."/>
            <person name="Liu X."/>
            <person name="Zhao B."/>
            <person name="Zheng H."/>
            <person name="Hu Y."/>
            <person name="Lu G."/>
            <person name="Yang C."/>
            <person name="Chen J."/>
            <person name="Shan C."/>
            <person name="Zhang L."/>
            <person name="Zhou Y."/>
            <person name="Wang L."/>
            <person name="Guo W."/>
            <person name="Bai Y."/>
            <person name="Ruan J."/>
            <person name="Shangguan X."/>
            <person name="Mao Y."/>
            <person name="Jiang J."/>
            <person name="Zhu Y."/>
            <person name="Lei J."/>
            <person name="Kang H."/>
            <person name="Chen S."/>
            <person name="He X."/>
            <person name="Wang R."/>
            <person name="Wang Y."/>
            <person name="Chen J."/>
            <person name="Wang L."/>
            <person name="Yu S."/>
            <person name="Wang B."/>
            <person name="Wei J."/>
            <person name="Song S."/>
            <person name="Lu X."/>
            <person name="Gao Z."/>
            <person name="Gu W."/>
            <person name="Deng X."/>
            <person name="Ma D."/>
            <person name="Wang S."/>
            <person name="Liang W."/>
            <person name="Fang L."/>
            <person name="Cai C."/>
            <person name="Zhu X."/>
            <person name="Zhou B."/>
            <person name="Zhang Y."/>
            <person name="Chen Z."/>
            <person name="Xu S."/>
            <person name="Zhu R."/>
            <person name="Wang S."/>
            <person name="Zhang T."/>
            <person name="Zhao G."/>
        </authorList>
    </citation>
    <scope>NUCLEOTIDE SEQUENCE [LARGE SCALE GENOMIC DNA]</scope>
    <source>
        <strain evidence="2">cv. Xinhai21</strain>
        <tissue evidence="1">Leaf</tissue>
    </source>
</reference>
<protein>
    <submittedName>
        <fullName evidence="1">Uncharacterized protein</fullName>
    </submittedName>
</protein>
<accession>A0A2P5W1P8</accession>
<proteinExistence type="predicted"/>
<evidence type="ECO:0000313" key="2">
    <source>
        <dbReference type="Proteomes" id="UP000239757"/>
    </source>
</evidence>
<dbReference type="Proteomes" id="UP000239757">
    <property type="component" value="Unassembled WGS sequence"/>
</dbReference>
<evidence type="ECO:0000313" key="1">
    <source>
        <dbReference type="EMBL" id="PPR84987.1"/>
    </source>
</evidence>
<sequence>MVVRKGKNEVGQNDPKMEISLKNLHKPCSNNNKGPIYEERRLQIEELDEWRIHKSRTLDKLKLSQDELNTSPNQLKVGDKVLLDAANPRITTSEPNEEIPFTVLNIFPYGTVKVIQTKFGTFKLNTTRLKPYIDKVDSRDEEWQKKFSPTRDAISFHGRATWPWVKLPKYHGRGTCPCFGSVEKPVNVAQAFDTPMPIPMVDTVTRTRACAYIHSKYVKNGSKMYMDAV</sequence>
<name>A0A2P5W1P8_GOSBA</name>
<gene>
    <name evidence="1" type="ORF">GOBAR_AA35725</name>
</gene>
<dbReference type="OrthoDB" id="1094981at2759"/>
<organism evidence="1 2">
    <name type="scientific">Gossypium barbadense</name>
    <name type="common">Sea Island cotton</name>
    <name type="synonym">Hibiscus barbadensis</name>
    <dbReference type="NCBI Taxonomy" id="3634"/>
    <lineage>
        <taxon>Eukaryota</taxon>
        <taxon>Viridiplantae</taxon>
        <taxon>Streptophyta</taxon>
        <taxon>Embryophyta</taxon>
        <taxon>Tracheophyta</taxon>
        <taxon>Spermatophyta</taxon>
        <taxon>Magnoliopsida</taxon>
        <taxon>eudicotyledons</taxon>
        <taxon>Gunneridae</taxon>
        <taxon>Pentapetalae</taxon>
        <taxon>rosids</taxon>
        <taxon>malvids</taxon>
        <taxon>Malvales</taxon>
        <taxon>Malvaceae</taxon>
        <taxon>Malvoideae</taxon>
        <taxon>Gossypium</taxon>
    </lineage>
</organism>